<dbReference type="Gene3D" id="3.40.50.150">
    <property type="entry name" value="Vaccinia Virus protein VP39"/>
    <property type="match status" value="1"/>
</dbReference>
<keyword evidence="5" id="KW-0489">Methyltransferase</keyword>
<dbReference type="Pfam" id="PF08241">
    <property type="entry name" value="Methyltransf_11"/>
    <property type="match status" value="1"/>
</dbReference>
<dbReference type="PANTHER" id="PTHR12734:SF0">
    <property type="entry name" value="18S RRNA (GUANINE-N(7))-METHYLTRANSFERASE-RELATED"/>
    <property type="match status" value="1"/>
</dbReference>
<evidence type="ECO:0000256" key="3">
    <source>
        <dbReference type="ARBA" id="ARBA00005547"/>
    </source>
</evidence>
<dbReference type="GO" id="GO:0070476">
    <property type="term" value="P:rRNA (guanine-N7)-methylation"/>
    <property type="evidence" value="ECO:0007669"/>
    <property type="project" value="EnsemblFungi"/>
</dbReference>
<evidence type="ECO:0000256" key="5">
    <source>
        <dbReference type="ARBA" id="ARBA00022603"/>
    </source>
</evidence>
<keyword evidence="4" id="KW-0963">Cytoplasm</keyword>
<dbReference type="AlphaFoldDB" id="A0A1E3NQP3"/>
<dbReference type="GO" id="GO:0000056">
    <property type="term" value="P:ribosomal small subunit export from nucleus"/>
    <property type="evidence" value="ECO:0007669"/>
    <property type="project" value="EnsemblFungi"/>
</dbReference>
<dbReference type="GO" id="GO:0005730">
    <property type="term" value="C:nucleolus"/>
    <property type="evidence" value="ECO:0007669"/>
    <property type="project" value="EnsemblFungi"/>
</dbReference>
<evidence type="ECO:0000259" key="10">
    <source>
        <dbReference type="Pfam" id="PF08241"/>
    </source>
</evidence>
<sequence length="275" mass="30853">MSRPEQIAPPEVFYNDTESRKYTQSSRVQHIQAKMTFRALDLLNLEEGRSHYLLDVGCGSGLSGEILTEEGHMWVGMDISADMLATALDRDIEGDLFLADMGCGVPFRPGTFDAAISISAIQWLCNADTNTNEPKFRLARFFNTLYSALRKGGKFVGQFYPANEDQTVQITGAAKVAGFQCGVVVDEPESKRNRKHYLVLQAGSSARPLNVDGMEVENMAKAQHSKESSKLSRKRTKALETKKEYIKRKKILMEKRGKTVRKDSKFTGRARKARF</sequence>
<dbReference type="GO" id="GO:0043527">
    <property type="term" value="C:tRNA methyltransferase complex"/>
    <property type="evidence" value="ECO:0007669"/>
    <property type="project" value="EnsemblFungi"/>
</dbReference>
<proteinExistence type="inferred from homology"/>
<reference evidence="12 13" key="1">
    <citation type="journal article" date="2016" name="Proc. Natl. Acad. Sci. U.S.A.">
        <title>Comparative genomics of biotechnologically important yeasts.</title>
        <authorList>
            <person name="Riley R."/>
            <person name="Haridas S."/>
            <person name="Wolfe K.H."/>
            <person name="Lopes M.R."/>
            <person name="Hittinger C.T."/>
            <person name="Goeker M."/>
            <person name="Salamov A.A."/>
            <person name="Wisecaver J.H."/>
            <person name="Long T.M."/>
            <person name="Calvey C.H."/>
            <person name="Aerts A.L."/>
            <person name="Barry K.W."/>
            <person name="Choi C."/>
            <person name="Clum A."/>
            <person name="Coughlan A.Y."/>
            <person name="Deshpande S."/>
            <person name="Douglass A.P."/>
            <person name="Hanson S.J."/>
            <person name="Klenk H.-P."/>
            <person name="LaButti K.M."/>
            <person name="Lapidus A."/>
            <person name="Lindquist E.A."/>
            <person name="Lipzen A.M."/>
            <person name="Meier-Kolthoff J.P."/>
            <person name="Ohm R.A."/>
            <person name="Otillar R.P."/>
            <person name="Pangilinan J.L."/>
            <person name="Peng Y."/>
            <person name="Rokas A."/>
            <person name="Rosa C.A."/>
            <person name="Scheuner C."/>
            <person name="Sibirny A.A."/>
            <person name="Slot J.C."/>
            <person name="Stielow J.B."/>
            <person name="Sun H."/>
            <person name="Kurtzman C.P."/>
            <person name="Blackwell M."/>
            <person name="Grigoriev I.V."/>
            <person name="Jeffries T.W."/>
        </authorList>
    </citation>
    <scope>NUCLEOTIDE SEQUENCE [LARGE SCALE GENOMIC DNA]</scope>
    <source>
        <strain evidence="12 13">NRRL Y-2026</strain>
    </source>
</reference>
<evidence type="ECO:0008006" key="14">
    <source>
        <dbReference type="Google" id="ProtNLM"/>
    </source>
</evidence>
<evidence type="ECO:0000256" key="6">
    <source>
        <dbReference type="ARBA" id="ARBA00022679"/>
    </source>
</evidence>
<evidence type="ECO:0000313" key="13">
    <source>
        <dbReference type="Proteomes" id="UP000094455"/>
    </source>
</evidence>
<keyword evidence="13" id="KW-1185">Reference proteome</keyword>
<evidence type="ECO:0000259" key="11">
    <source>
        <dbReference type="Pfam" id="PF12589"/>
    </source>
</evidence>
<name>A0A1E3NQP3_9ASCO</name>
<feature type="region of interest" description="Disordered" evidence="9">
    <location>
        <begin position="220"/>
        <end position="239"/>
    </location>
</feature>
<dbReference type="STRING" id="763406.A0A1E3NQP3"/>
<feature type="compositionally biased region" description="Basic and acidic residues" evidence="9">
    <location>
        <begin position="251"/>
        <end position="266"/>
    </location>
</feature>
<dbReference type="InterPro" id="IPR039769">
    <property type="entry name" value="Bud23-like"/>
</dbReference>
<evidence type="ECO:0000256" key="9">
    <source>
        <dbReference type="SAM" id="MobiDB-lite"/>
    </source>
</evidence>
<dbReference type="GO" id="GO:0005737">
    <property type="term" value="C:cytoplasm"/>
    <property type="evidence" value="ECO:0007669"/>
    <property type="project" value="UniProtKB-SubCell"/>
</dbReference>
<keyword evidence="7" id="KW-0949">S-adenosyl-L-methionine</keyword>
<dbReference type="FunFam" id="3.40.50.150:FF:000017">
    <property type="entry name" value="probable 18S rRNA (Guanine-N(7))-methyltransferase"/>
    <property type="match status" value="1"/>
</dbReference>
<comment type="similarity">
    <text evidence="3">Belongs to the class I-like SAM-binding methyltransferase superfamily. BUD23/WBSCR22 family.</text>
</comment>
<dbReference type="SUPFAM" id="SSF53335">
    <property type="entry name" value="S-adenosyl-L-methionine-dependent methyltransferases"/>
    <property type="match status" value="1"/>
</dbReference>
<evidence type="ECO:0000313" key="12">
    <source>
        <dbReference type="EMBL" id="ODQ48427.1"/>
    </source>
</evidence>
<dbReference type="InterPro" id="IPR022238">
    <property type="entry name" value="Bud23_C"/>
</dbReference>
<evidence type="ECO:0000256" key="8">
    <source>
        <dbReference type="ARBA" id="ARBA00023242"/>
    </source>
</evidence>
<dbReference type="Proteomes" id="UP000094455">
    <property type="component" value="Unassembled WGS sequence"/>
</dbReference>
<feature type="region of interest" description="Disordered" evidence="9">
    <location>
        <begin position="250"/>
        <end position="275"/>
    </location>
</feature>
<keyword evidence="6" id="KW-0808">Transferase</keyword>
<dbReference type="RefSeq" id="XP_019019540.1">
    <property type="nucleotide sequence ID" value="XM_019162632.1"/>
</dbReference>
<dbReference type="InterPro" id="IPR013216">
    <property type="entry name" value="Methyltransf_11"/>
</dbReference>
<dbReference type="PANTHER" id="PTHR12734">
    <property type="entry name" value="METHYLTRANSFERASE-RELATED"/>
    <property type="match status" value="1"/>
</dbReference>
<feature type="domain" description="Methyltransferase type 11" evidence="10">
    <location>
        <begin position="54"/>
        <end position="156"/>
    </location>
</feature>
<dbReference type="OrthoDB" id="2877at2759"/>
<gene>
    <name evidence="12" type="ORF">PICMEDRAFT_30232</name>
</gene>
<dbReference type="EMBL" id="KV454001">
    <property type="protein sequence ID" value="ODQ48427.1"/>
    <property type="molecule type" value="Genomic_DNA"/>
</dbReference>
<accession>A0A1E3NQP3</accession>
<dbReference type="InterPro" id="IPR029063">
    <property type="entry name" value="SAM-dependent_MTases_sf"/>
</dbReference>
<evidence type="ECO:0000256" key="2">
    <source>
        <dbReference type="ARBA" id="ARBA00004496"/>
    </source>
</evidence>
<evidence type="ECO:0000256" key="7">
    <source>
        <dbReference type="ARBA" id="ARBA00022691"/>
    </source>
</evidence>
<dbReference type="GO" id="GO:0000447">
    <property type="term" value="P:endonucleolytic cleavage in ITS1 to separate SSU-rRNA from 5.8S rRNA and LSU-rRNA from tricistronic rRNA transcript (SSU-rRNA, 5.8S rRNA, LSU-rRNA)"/>
    <property type="evidence" value="ECO:0007669"/>
    <property type="project" value="EnsemblFungi"/>
</dbReference>
<dbReference type="GeneID" id="30179319"/>
<organism evidence="12 13">
    <name type="scientific">Pichia membranifaciens NRRL Y-2026</name>
    <dbReference type="NCBI Taxonomy" id="763406"/>
    <lineage>
        <taxon>Eukaryota</taxon>
        <taxon>Fungi</taxon>
        <taxon>Dikarya</taxon>
        <taxon>Ascomycota</taxon>
        <taxon>Saccharomycotina</taxon>
        <taxon>Pichiomycetes</taxon>
        <taxon>Pichiales</taxon>
        <taxon>Pichiaceae</taxon>
        <taxon>Pichia</taxon>
    </lineage>
</organism>
<protein>
    <recommendedName>
        <fullName evidence="14">Methyltransferase type 11 domain-containing protein</fullName>
    </recommendedName>
</protein>
<evidence type="ECO:0000256" key="4">
    <source>
        <dbReference type="ARBA" id="ARBA00022490"/>
    </source>
</evidence>
<feature type="domain" description="18S rRNA (guanine(1575)-N(7))-methyltransferase Bud23 C-terminal" evidence="11">
    <location>
        <begin position="218"/>
        <end position="272"/>
    </location>
</feature>
<dbReference type="CDD" id="cd02440">
    <property type="entry name" value="AdoMet_MTases"/>
    <property type="match status" value="1"/>
</dbReference>
<dbReference type="Pfam" id="PF12589">
    <property type="entry name" value="WBS_methylT"/>
    <property type="match status" value="1"/>
</dbReference>
<evidence type="ECO:0000256" key="1">
    <source>
        <dbReference type="ARBA" id="ARBA00004123"/>
    </source>
</evidence>
<dbReference type="GO" id="GO:0016435">
    <property type="term" value="F:rRNA (guanine) methyltransferase activity"/>
    <property type="evidence" value="ECO:0007669"/>
    <property type="project" value="EnsemblFungi"/>
</dbReference>
<comment type="subcellular location">
    <subcellularLocation>
        <location evidence="2">Cytoplasm</location>
    </subcellularLocation>
    <subcellularLocation>
        <location evidence="1">Nucleus</location>
    </subcellularLocation>
</comment>
<keyword evidence="8" id="KW-0539">Nucleus</keyword>